<name>A0AAJ0MEQ8_9PEZI</name>
<reference evidence="3" key="1">
    <citation type="journal article" date="2023" name="Mol. Phylogenet. Evol.">
        <title>Genome-scale phylogeny and comparative genomics of the fungal order Sordariales.</title>
        <authorList>
            <person name="Hensen N."/>
            <person name="Bonometti L."/>
            <person name="Westerberg I."/>
            <person name="Brannstrom I.O."/>
            <person name="Guillou S."/>
            <person name="Cros-Aarteil S."/>
            <person name="Calhoun S."/>
            <person name="Haridas S."/>
            <person name="Kuo A."/>
            <person name="Mondo S."/>
            <person name="Pangilinan J."/>
            <person name="Riley R."/>
            <person name="LaButti K."/>
            <person name="Andreopoulos B."/>
            <person name="Lipzen A."/>
            <person name="Chen C."/>
            <person name="Yan M."/>
            <person name="Daum C."/>
            <person name="Ng V."/>
            <person name="Clum A."/>
            <person name="Steindorff A."/>
            <person name="Ohm R.A."/>
            <person name="Martin F."/>
            <person name="Silar P."/>
            <person name="Natvig D.O."/>
            <person name="Lalanne C."/>
            <person name="Gautier V."/>
            <person name="Ament-Velasquez S.L."/>
            <person name="Kruys A."/>
            <person name="Hutchinson M.I."/>
            <person name="Powell A.J."/>
            <person name="Barry K."/>
            <person name="Miller A.N."/>
            <person name="Grigoriev I.V."/>
            <person name="Debuchy R."/>
            <person name="Gladieux P."/>
            <person name="Hiltunen Thoren M."/>
            <person name="Johannesson H."/>
        </authorList>
    </citation>
    <scope>NUCLEOTIDE SEQUENCE</scope>
    <source>
        <strain evidence="3">CBS 955.72</strain>
    </source>
</reference>
<organism evidence="3 4">
    <name type="scientific">Lasiosphaeria hispida</name>
    <dbReference type="NCBI Taxonomy" id="260671"/>
    <lineage>
        <taxon>Eukaryota</taxon>
        <taxon>Fungi</taxon>
        <taxon>Dikarya</taxon>
        <taxon>Ascomycota</taxon>
        <taxon>Pezizomycotina</taxon>
        <taxon>Sordariomycetes</taxon>
        <taxon>Sordariomycetidae</taxon>
        <taxon>Sordariales</taxon>
        <taxon>Lasiosphaeriaceae</taxon>
        <taxon>Lasiosphaeria</taxon>
    </lineage>
</organism>
<feature type="region of interest" description="Disordered" evidence="1">
    <location>
        <begin position="354"/>
        <end position="382"/>
    </location>
</feature>
<dbReference type="Pfam" id="PF13391">
    <property type="entry name" value="HNH_2"/>
    <property type="match status" value="1"/>
</dbReference>
<keyword evidence="4" id="KW-1185">Reference proteome</keyword>
<reference evidence="3" key="2">
    <citation type="submission" date="2023-06" db="EMBL/GenBank/DDBJ databases">
        <authorList>
            <consortium name="Lawrence Berkeley National Laboratory"/>
            <person name="Haridas S."/>
            <person name="Hensen N."/>
            <person name="Bonometti L."/>
            <person name="Westerberg I."/>
            <person name="Brannstrom I.O."/>
            <person name="Guillou S."/>
            <person name="Cros-Aarteil S."/>
            <person name="Calhoun S."/>
            <person name="Kuo A."/>
            <person name="Mondo S."/>
            <person name="Pangilinan J."/>
            <person name="Riley R."/>
            <person name="Labutti K."/>
            <person name="Andreopoulos B."/>
            <person name="Lipzen A."/>
            <person name="Chen C."/>
            <person name="Yanf M."/>
            <person name="Daum C."/>
            <person name="Ng V."/>
            <person name="Clum A."/>
            <person name="Steindorff A."/>
            <person name="Ohm R."/>
            <person name="Martin F."/>
            <person name="Silar P."/>
            <person name="Natvig D."/>
            <person name="Lalanne C."/>
            <person name="Gautier V."/>
            <person name="Ament-Velasquez S.L."/>
            <person name="Kruys A."/>
            <person name="Hutchinson M.I."/>
            <person name="Powell A.J."/>
            <person name="Barry K."/>
            <person name="Miller A.N."/>
            <person name="Grigoriev I.V."/>
            <person name="Debuchy R."/>
            <person name="Gladieux P."/>
            <person name="Thoren M.H."/>
            <person name="Johannesson H."/>
        </authorList>
    </citation>
    <scope>NUCLEOTIDE SEQUENCE</scope>
    <source>
        <strain evidence="3">CBS 955.72</strain>
    </source>
</reference>
<sequence length="400" mass="44376">MATPTLPREALPPPPRELVLQSNIRFLHPGYPDHQNTLLSLPRVDLGPANDGGTRIAGVHHGTALVACQIIANNAFDGHLAEDAGGQQLVDAPLDSILARDVYYFFVGDGPSQYPIVPSFRDWAFPHNRIPEPWLSATHTPPDSSGGVNGMSVCSISGFRVPLEAAHIVPKKEQLWWKRNDMNIYRADPLNDIDDFANLLGLRADLHSIFDARMFAIVPRNSLLATHVLSPQAADYWPTHHNVPVRHLGINSTPYLFARFAWAILLGVKPFICQGPQRSVIQLQIDDKNMPSYSVEILNGSQLTSQYGGGGSKDATPLGKRNRSAQDSEVGLDDSDAMDDDFWDEYNIWDDKQGTWRRKRQRSSDETAPQEHDKPILTERDEADLIKAAAQIVGSQEEMA</sequence>
<dbReference type="InterPro" id="IPR003615">
    <property type="entry name" value="HNH_nuc"/>
</dbReference>
<feature type="compositionally biased region" description="Basic and acidic residues" evidence="1">
    <location>
        <begin position="362"/>
        <end position="382"/>
    </location>
</feature>
<dbReference type="EMBL" id="JAUIQD010000004">
    <property type="protein sequence ID" value="KAK3353740.1"/>
    <property type="molecule type" value="Genomic_DNA"/>
</dbReference>
<dbReference type="AlphaFoldDB" id="A0AAJ0MEQ8"/>
<evidence type="ECO:0000313" key="3">
    <source>
        <dbReference type="EMBL" id="KAK3353740.1"/>
    </source>
</evidence>
<dbReference type="Proteomes" id="UP001275084">
    <property type="component" value="Unassembled WGS sequence"/>
</dbReference>
<proteinExistence type="predicted"/>
<feature type="region of interest" description="Disordered" evidence="1">
    <location>
        <begin position="306"/>
        <end position="336"/>
    </location>
</feature>
<evidence type="ECO:0000313" key="4">
    <source>
        <dbReference type="Proteomes" id="UP001275084"/>
    </source>
</evidence>
<gene>
    <name evidence="3" type="ORF">B0T25DRAFT_220543</name>
</gene>
<comment type="caution">
    <text evidence="3">The sequence shown here is derived from an EMBL/GenBank/DDBJ whole genome shotgun (WGS) entry which is preliminary data.</text>
</comment>
<accession>A0AAJ0MEQ8</accession>
<protein>
    <recommendedName>
        <fullName evidence="2">HNH nuclease domain-containing protein</fullName>
    </recommendedName>
</protein>
<evidence type="ECO:0000259" key="2">
    <source>
        <dbReference type="Pfam" id="PF13391"/>
    </source>
</evidence>
<evidence type="ECO:0000256" key="1">
    <source>
        <dbReference type="SAM" id="MobiDB-lite"/>
    </source>
</evidence>
<feature type="domain" description="HNH nuclease" evidence="2">
    <location>
        <begin position="154"/>
        <end position="218"/>
    </location>
</feature>